<feature type="region of interest" description="Disordered" evidence="4">
    <location>
        <begin position="349"/>
        <end position="464"/>
    </location>
</feature>
<feature type="compositionally biased region" description="Pro residues" evidence="4">
    <location>
        <begin position="409"/>
        <end position="419"/>
    </location>
</feature>
<protein>
    <submittedName>
        <fullName evidence="6">Kinase-like protein</fullName>
    </submittedName>
</protein>
<dbReference type="GO" id="GO:0005524">
    <property type="term" value="F:ATP binding"/>
    <property type="evidence" value="ECO:0007669"/>
    <property type="project" value="UniProtKB-UniRule"/>
</dbReference>
<evidence type="ECO:0000256" key="3">
    <source>
        <dbReference type="PROSITE-ProRule" id="PRU10141"/>
    </source>
</evidence>
<feature type="region of interest" description="Disordered" evidence="4">
    <location>
        <begin position="744"/>
        <end position="780"/>
    </location>
</feature>
<dbReference type="PANTHER" id="PTHR24346">
    <property type="entry name" value="MAP/MICROTUBULE AFFINITY-REGULATING KINASE"/>
    <property type="match status" value="1"/>
</dbReference>
<dbReference type="InterPro" id="IPR017441">
    <property type="entry name" value="Protein_kinase_ATP_BS"/>
</dbReference>
<feature type="compositionally biased region" description="Acidic residues" evidence="4">
    <location>
        <begin position="717"/>
        <end position="726"/>
    </location>
</feature>
<keyword evidence="6" id="KW-0808">Transferase</keyword>
<dbReference type="FunFam" id="1.10.510.10:FF:000434">
    <property type="entry name" value="Serine/threonine protein kinase"/>
    <property type="match status" value="1"/>
</dbReference>
<dbReference type="InterPro" id="IPR011009">
    <property type="entry name" value="Kinase-like_dom_sf"/>
</dbReference>
<keyword evidence="6" id="KW-0418">Kinase</keyword>
<dbReference type="OrthoDB" id="942095at2759"/>
<dbReference type="EMBL" id="ML220132">
    <property type="protein sequence ID" value="TGZ79376.1"/>
    <property type="molecule type" value="Genomic_DNA"/>
</dbReference>
<dbReference type="PANTHER" id="PTHR24346:SF110">
    <property type="entry name" value="NON-SPECIFIC SERINE_THREONINE PROTEIN KINASE"/>
    <property type="match status" value="1"/>
</dbReference>
<feature type="compositionally biased region" description="Basic residues" evidence="4">
    <location>
        <begin position="492"/>
        <end position="516"/>
    </location>
</feature>
<feature type="region of interest" description="Disordered" evidence="4">
    <location>
        <begin position="483"/>
        <end position="632"/>
    </location>
</feature>
<evidence type="ECO:0000259" key="5">
    <source>
        <dbReference type="PROSITE" id="PS50011"/>
    </source>
</evidence>
<feature type="compositionally biased region" description="Low complexity" evidence="4">
    <location>
        <begin position="562"/>
        <end position="583"/>
    </location>
</feature>
<keyword evidence="2 3" id="KW-0067">ATP-binding</keyword>
<dbReference type="Gene3D" id="1.10.510.10">
    <property type="entry name" value="Transferase(Phosphotransferase) domain 1"/>
    <property type="match status" value="1"/>
</dbReference>
<dbReference type="GO" id="GO:0004674">
    <property type="term" value="F:protein serine/threonine kinase activity"/>
    <property type="evidence" value="ECO:0007669"/>
    <property type="project" value="TreeGrafter"/>
</dbReference>
<evidence type="ECO:0000256" key="1">
    <source>
        <dbReference type="ARBA" id="ARBA00022741"/>
    </source>
</evidence>
<feature type="compositionally biased region" description="Polar residues" evidence="4">
    <location>
        <begin position="438"/>
        <end position="448"/>
    </location>
</feature>
<keyword evidence="1 3" id="KW-0547">Nucleotide-binding</keyword>
<dbReference type="PROSITE" id="PS00107">
    <property type="entry name" value="PROTEIN_KINASE_ATP"/>
    <property type="match status" value="1"/>
</dbReference>
<evidence type="ECO:0000256" key="4">
    <source>
        <dbReference type="SAM" id="MobiDB-lite"/>
    </source>
</evidence>
<dbReference type="SMART" id="SM00220">
    <property type="entry name" value="S_TKc"/>
    <property type="match status" value="1"/>
</dbReference>
<gene>
    <name evidence="6" type="ORF">EX30DRAFT_112523</name>
</gene>
<dbReference type="Proteomes" id="UP000298138">
    <property type="component" value="Unassembled WGS sequence"/>
</dbReference>
<dbReference type="PROSITE" id="PS00108">
    <property type="entry name" value="PROTEIN_KINASE_ST"/>
    <property type="match status" value="1"/>
</dbReference>
<evidence type="ECO:0000313" key="7">
    <source>
        <dbReference type="Proteomes" id="UP000298138"/>
    </source>
</evidence>
<dbReference type="GO" id="GO:0035556">
    <property type="term" value="P:intracellular signal transduction"/>
    <property type="evidence" value="ECO:0007669"/>
    <property type="project" value="TreeGrafter"/>
</dbReference>
<accession>A0A4S2MQ79</accession>
<evidence type="ECO:0000256" key="2">
    <source>
        <dbReference type="ARBA" id="ARBA00022840"/>
    </source>
</evidence>
<dbReference type="Pfam" id="PF00069">
    <property type="entry name" value="Pkinase"/>
    <property type="match status" value="1"/>
</dbReference>
<dbReference type="PROSITE" id="PS50011">
    <property type="entry name" value="PROTEIN_KINASE_DOM"/>
    <property type="match status" value="1"/>
</dbReference>
<reference evidence="6 7" key="1">
    <citation type="submission" date="2019-04" db="EMBL/GenBank/DDBJ databases">
        <title>Comparative genomics and transcriptomics to analyze fruiting body development in filamentous ascomycetes.</title>
        <authorList>
            <consortium name="DOE Joint Genome Institute"/>
            <person name="Lutkenhaus R."/>
            <person name="Traeger S."/>
            <person name="Breuer J."/>
            <person name="Kuo A."/>
            <person name="Lipzen A."/>
            <person name="Pangilinan J."/>
            <person name="Dilworth D."/>
            <person name="Sandor L."/>
            <person name="Poggeler S."/>
            <person name="Barry K."/>
            <person name="Grigoriev I.V."/>
            <person name="Nowrousian M."/>
        </authorList>
    </citation>
    <scope>NUCLEOTIDE SEQUENCE [LARGE SCALE GENOMIC DNA]</scope>
    <source>
        <strain evidence="6 7">CBS 389.68</strain>
    </source>
</reference>
<feature type="compositionally biased region" description="Low complexity" evidence="4">
    <location>
        <begin position="616"/>
        <end position="629"/>
    </location>
</feature>
<feature type="compositionally biased region" description="Low complexity" evidence="4">
    <location>
        <begin position="595"/>
        <end position="608"/>
    </location>
</feature>
<feature type="compositionally biased region" description="Acidic residues" evidence="4">
    <location>
        <begin position="756"/>
        <end position="766"/>
    </location>
</feature>
<dbReference type="InterPro" id="IPR000719">
    <property type="entry name" value="Prot_kinase_dom"/>
</dbReference>
<feature type="compositionally biased region" description="Basic and acidic residues" evidence="4">
    <location>
        <begin position="378"/>
        <end position="391"/>
    </location>
</feature>
<feature type="region of interest" description="Disordered" evidence="4">
    <location>
        <begin position="687"/>
        <end position="731"/>
    </location>
</feature>
<dbReference type="CDD" id="cd14003">
    <property type="entry name" value="STKc_AMPK-like"/>
    <property type="match status" value="1"/>
</dbReference>
<keyword evidence="7" id="KW-1185">Reference proteome</keyword>
<feature type="compositionally biased region" description="Basic residues" evidence="4">
    <location>
        <begin position="350"/>
        <end position="359"/>
    </location>
</feature>
<dbReference type="InParanoid" id="A0A4S2MQ79"/>
<name>A0A4S2MQ79_9PEZI</name>
<feature type="compositionally biased region" description="Basic and acidic residues" evidence="4">
    <location>
        <begin position="767"/>
        <end position="780"/>
    </location>
</feature>
<evidence type="ECO:0000313" key="6">
    <source>
        <dbReference type="EMBL" id="TGZ79376.1"/>
    </source>
</evidence>
<organism evidence="6 7">
    <name type="scientific">Ascodesmis nigricans</name>
    <dbReference type="NCBI Taxonomy" id="341454"/>
    <lineage>
        <taxon>Eukaryota</taxon>
        <taxon>Fungi</taxon>
        <taxon>Dikarya</taxon>
        <taxon>Ascomycota</taxon>
        <taxon>Pezizomycotina</taxon>
        <taxon>Pezizomycetes</taxon>
        <taxon>Pezizales</taxon>
        <taxon>Ascodesmidaceae</taxon>
        <taxon>Ascodesmis</taxon>
    </lineage>
</organism>
<feature type="binding site" evidence="3">
    <location>
        <position position="66"/>
    </location>
    <ligand>
        <name>ATP</name>
        <dbReference type="ChEBI" id="CHEBI:30616"/>
    </ligand>
</feature>
<dbReference type="SUPFAM" id="SSF56112">
    <property type="entry name" value="Protein kinase-like (PK-like)"/>
    <property type="match status" value="1"/>
</dbReference>
<dbReference type="AlphaFoldDB" id="A0A4S2MQ79"/>
<sequence>MLSKAEVQRQRAKLVNSYQELLTEFSSPDLRSVGNYNVGRLIGKGSFGKVYIASHKLINGSKVVLKSAQKDDANLAREIHHHRQLIHPHIARLYEVVVTETLVWLVLEYCPGDELFDYLLKNGRIPVEKTRKIFAQLVGAVSYVHMNHCVHRDLKLENILMDANENVKLCDFGFTREYEKNKLLQTFCGTVCYCAPEMLKGERYIAQGVDVWSLGVILYALLRGELPFDEEIEDDTKRMILTGEPKYPDDMPDDAVSLIKAMLQKVPSQRPTLNDVLSHPFLAEHAPAQRAILAVQVPPPFSTQLEKDCLKRLKSAGVDTEQVVENVLAKKCDALAGWWNLLIEKEERKEKRRQKRKIESRRMSAASTLEAFLPPAVAEEHEPEESKRRGSENNPIIILPHKQKRPPVRPRTPSSPRPPPIEKDSEYNPYLRPPLSPSALQVRSSPDLRSQAEEHKNANRPNRKQTLMMQLAAIKHWFLDSAKRATSPHSKPNPHHRIMSRRHSNSNKPHHHHHLIHPQYIGNGSNNNTTSSLTAPSRSSNSSRKRPTEISHISTHHHRSTTPHNHPNYTHNSLSPSPLTPRSTYRRHSGRGLGSRHSTSSSVSSIRSFHNKTHSKASSTSSASITSITLKTPRSPRASVKLLPATPTASSSMSASTPFPAYVRLQRGGYNEAAVITTFAKPKRNIFKGPMSSRAKRDSAGSAASSVGRKRGGGGIIEEEEEEEDVGLGIGVDSEGMEAEEVEEFGEIDGAHEVLIIDDEESEEEEGRTVREQKRPATSG</sequence>
<dbReference type="STRING" id="341454.A0A4S2MQ79"/>
<dbReference type="InterPro" id="IPR008271">
    <property type="entry name" value="Ser/Thr_kinase_AS"/>
</dbReference>
<dbReference type="GO" id="GO:0005737">
    <property type="term" value="C:cytoplasm"/>
    <property type="evidence" value="ECO:0007669"/>
    <property type="project" value="TreeGrafter"/>
</dbReference>
<feature type="compositionally biased region" description="Low complexity" evidence="4">
    <location>
        <begin position="522"/>
        <end position="542"/>
    </location>
</feature>
<proteinExistence type="predicted"/>
<feature type="domain" description="Protein kinase" evidence="5">
    <location>
        <begin position="36"/>
        <end position="282"/>
    </location>
</feature>